<evidence type="ECO:0000256" key="3">
    <source>
        <dbReference type="ARBA" id="ARBA00022759"/>
    </source>
</evidence>
<keyword evidence="9" id="KW-1185">Reference proteome</keyword>
<dbReference type="RefSeq" id="WP_111063665.1">
    <property type="nucleotide sequence ID" value="NZ_JBHUCU010000017.1"/>
</dbReference>
<dbReference type="OrthoDB" id="9771229at2"/>
<feature type="domain" description="Endoribonuclease YicC-like N-terminal" evidence="6">
    <location>
        <begin position="2"/>
        <end position="154"/>
    </location>
</feature>
<protein>
    <submittedName>
        <fullName evidence="8">YicC family protein</fullName>
    </submittedName>
</protein>
<reference evidence="8 9" key="1">
    <citation type="submission" date="2018-06" db="EMBL/GenBank/DDBJ databases">
        <title>The draft genome sequence of Crocinitomix sp. SM1701.</title>
        <authorList>
            <person name="Zhang X."/>
        </authorList>
    </citation>
    <scope>NUCLEOTIDE SEQUENCE [LARGE SCALE GENOMIC DNA]</scope>
    <source>
        <strain evidence="8 9">SM1701</strain>
    </source>
</reference>
<evidence type="ECO:0000256" key="1">
    <source>
        <dbReference type="ARBA" id="ARBA00001968"/>
    </source>
</evidence>
<evidence type="ECO:0000256" key="4">
    <source>
        <dbReference type="ARBA" id="ARBA00022801"/>
    </source>
</evidence>
<dbReference type="InterPro" id="IPR013551">
    <property type="entry name" value="YicC-like_C"/>
</dbReference>
<dbReference type="NCBIfam" id="TIGR00255">
    <property type="entry name" value="YicC/YloC family endoribonuclease"/>
    <property type="match status" value="1"/>
</dbReference>
<keyword evidence="3" id="KW-0255">Endonuclease</keyword>
<evidence type="ECO:0000256" key="2">
    <source>
        <dbReference type="ARBA" id="ARBA00022722"/>
    </source>
</evidence>
<dbReference type="AlphaFoldDB" id="A0A2W1MWZ4"/>
<dbReference type="EMBL" id="QKSB01000007">
    <property type="protein sequence ID" value="PZE16649.1"/>
    <property type="molecule type" value="Genomic_DNA"/>
</dbReference>
<dbReference type="InterPro" id="IPR005229">
    <property type="entry name" value="YicC/YloC-like"/>
</dbReference>
<dbReference type="GO" id="GO:0004521">
    <property type="term" value="F:RNA endonuclease activity"/>
    <property type="evidence" value="ECO:0007669"/>
    <property type="project" value="InterPro"/>
</dbReference>
<organism evidence="8 9">
    <name type="scientific">Putridiphycobacter roseus</name>
    <dbReference type="NCBI Taxonomy" id="2219161"/>
    <lineage>
        <taxon>Bacteria</taxon>
        <taxon>Pseudomonadati</taxon>
        <taxon>Bacteroidota</taxon>
        <taxon>Flavobacteriia</taxon>
        <taxon>Flavobacteriales</taxon>
        <taxon>Crocinitomicaceae</taxon>
        <taxon>Putridiphycobacter</taxon>
    </lineage>
</organism>
<proteinExistence type="inferred from homology"/>
<comment type="caution">
    <text evidence="8">The sequence shown here is derived from an EMBL/GenBank/DDBJ whole genome shotgun (WGS) entry which is preliminary data.</text>
</comment>
<dbReference type="GO" id="GO:0016787">
    <property type="term" value="F:hydrolase activity"/>
    <property type="evidence" value="ECO:0007669"/>
    <property type="project" value="UniProtKB-KW"/>
</dbReference>
<accession>A0A2W1MWZ4</accession>
<dbReference type="Proteomes" id="UP000249248">
    <property type="component" value="Unassembled WGS sequence"/>
</dbReference>
<evidence type="ECO:0000313" key="9">
    <source>
        <dbReference type="Proteomes" id="UP000249248"/>
    </source>
</evidence>
<dbReference type="PANTHER" id="PTHR30636">
    <property type="entry name" value="UPF0701 PROTEIN YICC"/>
    <property type="match status" value="1"/>
</dbReference>
<dbReference type="Pfam" id="PF03755">
    <property type="entry name" value="YicC-like_N"/>
    <property type="match status" value="1"/>
</dbReference>
<evidence type="ECO:0000313" key="8">
    <source>
        <dbReference type="EMBL" id="PZE16649.1"/>
    </source>
</evidence>
<feature type="domain" description="Endoribonuclease YicC-like C-terminal" evidence="7">
    <location>
        <begin position="176"/>
        <end position="288"/>
    </location>
</feature>
<sequence length="290" mass="33237">MLQSMTGFGKATANFKNKKITVEIKSLNSKNLDLFVRIPHIYKSKEIELRKLIGDQLDRGKVECIINIESNGEKSNTVINKAVVANYYEQLTAIKSALNLKDDNLLEIITKMPDVFSTAEEEVDEGEWQALYDLTKIALVNLVDFRLQEGKLLADEFSMRISNIESSFNAVPNFEAARIDGIKERIESNLEEFVGLAKVDKNRFEQELIYYIEKIDIAEEKLRLNGHLNYFREILAEPKSQGKKLGFIVQEIGREINTLGSKSYHAEMQKLVVEMKDELEKIKEQILNTL</sequence>
<comment type="cofactor">
    <cofactor evidence="1">
        <name>a divalent metal cation</name>
        <dbReference type="ChEBI" id="CHEBI:60240"/>
    </cofactor>
</comment>
<comment type="similarity">
    <text evidence="5">Belongs to the YicC/YloC family.</text>
</comment>
<dbReference type="PANTHER" id="PTHR30636:SF3">
    <property type="entry name" value="UPF0701 PROTEIN YICC"/>
    <property type="match status" value="1"/>
</dbReference>
<evidence type="ECO:0000256" key="5">
    <source>
        <dbReference type="ARBA" id="ARBA00035648"/>
    </source>
</evidence>
<name>A0A2W1MWZ4_9FLAO</name>
<keyword evidence="4" id="KW-0378">Hydrolase</keyword>
<dbReference type="InterPro" id="IPR013527">
    <property type="entry name" value="YicC-like_N"/>
</dbReference>
<dbReference type="Pfam" id="PF08340">
    <property type="entry name" value="YicC-like_C"/>
    <property type="match status" value="1"/>
</dbReference>
<gene>
    <name evidence="8" type="ORF">DNU06_12400</name>
</gene>
<evidence type="ECO:0000259" key="7">
    <source>
        <dbReference type="Pfam" id="PF08340"/>
    </source>
</evidence>
<evidence type="ECO:0000259" key="6">
    <source>
        <dbReference type="Pfam" id="PF03755"/>
    </source>
</evidence>
<keyword evidence="2" id="KW-0540">Nuclease</keyword>